<dbReference type="AlphaFoldDB" id="A0A4Y8MXM3"/>
<name>A0A4Y8MXM3_9BURK</name>
<keyword evidence="2" id="KW-1133">Transmembrane helix</keyword>
<evidence type="ECO:0000256" key="2">
    <source>
        <dbReference type="SAM" id="Phobius"/>
    </source>
</evidence>
<dbReference type="RefSeq" id="WP_134465408.1">
    <property type="nucleotide sequence ID" value="NZ_JBHMFL010000155.1"/>
</dbReference>
<feature type="region of interest" description="Disordered" evidence="1">
    <location>
        <begin position="36"/>
        <end position="77"/>
    </location>
</feature>
<gene>
    <name evidence="3" type="ORF">E2553_36680</name>
</gene>
<proteinExistence type="predicted"/>
<protein>
    <submittedName>
        <fullName evidence="3">Uncharacterized protein</fullName>
    </submittedName>
</protein>
<sequence length="77" mass="8708">MFTSTTIVVIVSVWVTVVVLLWLLVRNGALREREEYGKPLASKQKRRAANERRYGNADNGHADQPEIHGPPGRKRTP</sequence>
<keyword evidence="2" id="KW-0812">Transmembrane</keyword>
<accession>A0A4Y8MXM3</accession>
<dbReference type="Proteomes" id="UP000297385">
    <property type="component" value="Unassembled WGS sequence"/>
</dbReference>
<keyword evidence="2" id="KW-0472">Membrane</keyword>
<evidence type="ECO:0000313" key="3">
    <source>
        <dbReference type="EMBL" id="TFE42141.1"/>
    </source>
</evidence>
<dbReference type="EMBL" id="SNVI01000002">
    <property type="protein sequence ID" value="TFE42141.1"/>
    <property type="molecule type" value="Genomic_DNA"/>
</dbReference>
<evidence type="ECO:0000256" key="1">
    <source>
        <dbReference type="SAM" id="MobiDB-lite"/>
    </source>
</evidence>
<organism evidence="3 4">
    <name type="scientific">Paraburkholderia dipogonis</name>
    <dbReference type="NCBI Taxonomy" id="1211383"/>
    <lineage>
        <taxon>Bacteria</taxon>
        <taxon>Pseudomonadati</taxon>
        <taxon>Pseudomonadota</taxon>
        <taxon>Betaproteobacteria</taxon>
        <taxon>Burkholderiales</taxon>
        <taxon>Burkholderiaceae</taxon>
        <taxon>Paraburkholderia</taxon>
    </lineage>
</organism>
<reference evidence="3 4" key="1">
    <citation type="submission" date="2019-03" db="EMBL/GenBank/DDBJ databases">
        <title>Complete Genome Sequence of Paraburkholderia dipogonis ICMP 19430T, a Nitrogen-fixing Symbiont of the South African Invasive Legume Dipogon lignosus in New Zealand.</title>
        <authorList>
            <person name="De Meyer S.E."/>
        </authorList>
    </citation>
    <scope>NUCLEOTIDE SEQUENCE [LARGE SCALE GENOMIC DNA]</scope>
    <source>
        <strain evidence="3 4">ICMP 19430</strain>
    </source>
</reference>
<comment type="caution">
    <text evidence="3">The sequence shown here is derived from an EMBL/GenBank/DDBJ whole genome shotgun (WGS) entry which is preliminary data.</text>
</comment>
<dbReference type="GeneID" id="97304730"/>
<evidence type="ECO:0000313" key="4">
    <source>
        <dbReference type="Proteomes" id="UP000297385"/>
    </source>
</evidence>
<feature type="compositionally biased region" description="Basic and acidic residues" evidence="1">
    <location>
        <begin position="48"/>
        <end position="66"/>
    </location>
</feature>
<feature type="transmembrane region" description="Helical" evidence="2">
    <location>
        <begin position="6"/>
        <end position="25"/>
    </location>
</feature>